<evidence type="ECO:0000256" key="1">
    <source>
        <dbReference type="SAM" id="SignalP"/>
    </source>
</evidence>
<dbReference type="Pfam" id="PF13568">
    <property type="entry name" value="OMP_b-brl_2"/>
    <property type="match status" value="1"/>
</dbReference>
<dbReference type="EMBL" id="WVHT01000008">
    <property type="protein sequence ID" value="MXV52531.1"/>
    <property type="molecule type" value="Genomic_DNA"/>
</dbReference>
<sequence>MKKYLYAVLLTLFVSAASAQIKFGAKAGVNFSSPSLRSSLADLPFNISSRTAWHAGVVSEIEMSKQFYFQPGLTLSEKGYKLSAIGNVSSVYQTLSPLYLEIPLNVVAKFPAGIGKILLGAGPYIGFGLGGKAKITFSDGSSSEEKILFGKDKYLNSTDLGLNFLAGYELPKGFFLSCNYGLGLSNINTSSELIQKNRVVSVSLGYFIFQTK</sequence>
<reference evidence="3 4" key="1">
    <citation type="submission" date="2019-11" db="EMBL/GenBank/DDBJ databases">
        <title>Pedobacter sp. HMF7647 Genome sequencing and assembly.</title>
        <authorList>
            <person name="Kang H."/>
            <person name="Kim H."/>
            <person name="Joh K."/>
        </authorList>
    </citation>
    <scope>NUCLEOTIDE SEQUENCE [LARGE SCALE GENOMIC DNA]</scope>
    <source>
        <strain evidence="3 4">HMF7647</strain>
    </source>
</reference>
<protein>
    <submittedName>
        <fullName evidence="3">Outer membrane beta-barrel protein</fullName>
    </submittedName>
</protein>
<evidence type="ECO:0000259" key="2">
    <source>
        <dbReference type="Pfam" id="PF13568"/>
    </source>
</evidence>
<keyword evidence="4" id="KW-1185">Reference proteome</keyword>
<keyword evidence="1" id="KW-0732">Signal</keyword>
<comment type="caution">
    <text evidence="3">The sequence shown here is derived from an EMBL/GenBank/DDBJ whole genome shotgun (WGS) entry which is preliminary data.</text>
</comment>
<dbReference type="AlphaFoldDB" id="A0A7K1YDU6"/>
<evidence type="ECO:0000313" key="3">
    <source>
        <dbReference type="EMBL" id="MXV52531.1"/>
    </source>
</evidence>
<proteinExistence type="predicted"/>
<feature type="signal peptide" evidence="1">
    <location>
        <begin position="1"/>
        <end position="19"/>
    </location>
</feature>
<feature type="domain" description="Outer membrane protein beta-barrel" evidence="2">
    <location>
        <begin position="20"/>
        <end position="187"/>
    </location>
</feature>
<dbReference type="Proteomes" id="UP000466586">
    <property type="component" value="Unassembled WGS sequence"/>
</dbReference>
<feature type="chain" id="PRO_5029451180" evidence="1">
    <location>
        <begin position="20"/>
        <end position="212"/>
    </location>
</feature>
<gene>
    <name evidence="3" type="ORF">GS399_16265</name>
</gene>
<accession>A0A7K1YDU6</accession>
<name>A0A7K1YDU6_9SPHI</name>
<organism evidence="3 4">
    <name type="scientific">Hufsiella arboris</name>
    <dbReference type="NCBI Taxonomy" id="2695275"/>
    <lineage>
        <taxon>Bacteria</taxon>
        <taxon>Pseudomonadati</taxon>
        <taxon>Bacteroidota</taxon>
        <taxon>Sphingobacteriia</taxon>
        <taxon>Sphingobacteriales</taxon>
        <taxon>Sphingobacteriaceae</taxon>
        <taxon>Hufsiella</taxon>
    </lineage>
</organism>
<dbReference type="InterPro" id="IPR025665">
    <property type="entry name" value="Beta-barrel_OMP_2"/>
</dbReference>
<dbReference type="RefSeq" id="WP_160845708.1">
    <property type="nucleotide sequence ID" value="NZ_WVHT01000008.1"/>
</dbReference>
<evidence type="ECO:0000313" key="4">
    <source>
        <dbReference type="Proteomes" id="UP000466586"/>
    </source>
</evidence>